<feature type="transmembrane region" description="Helical" evidence="1">
    <location>
        <begin position="36"/>
        <end position="55"/>
    </location>
</feature>
<evidence type="ECO:0000313" key="2">
    <source>
        <dbReference type="EMBL" id="RSJ88829.1"/>
    </source>
</evidence>
<protein>
    <submittedName>
        <fullName evidence="2">Uncharacterized protein</fullName>
    </submittedName>
</protein>
<comment type="caution">
    <text evidence="2">The sequence shown here is derived from an EMBL/GenBank/DDBJ whole genome shotgun (WGS) entry which is preliminary data.</text>
</comment>
<keyword evidence="1" id="KW-0472">Membrane</keyword>
<name>A0A3R9KJW8_STRCR</name>
<evidence type="ECO:0000313" key="3">
    <source>
        <dbReference type="Proteomes" id="UP000270868"/>
    </source>
</evidence>
<dbReference type="EMBL" id="RJPS01000009">
    <property type="protein sequence ID" value="RSJ88829.1"/>
    <property type="molecule type" value="Genomic_DNA"/>
</dbReference>
<dbReference type="RefSeq" id="WP_125373658.1">
    <property type="nucleotide sequence ID" value="NZ_RJPS01000009.1"/>
</dbReference>
<sequence length="69" mass="7912">MRGFKNSISNKLQGVFLTIILLGGLAIALVERRLLISLILIVAIMILSFTNMIWLRQLDQNVNWENRSK</sequence>
<dbReference type="Proteomes" id="UP000270868">
    <property type="component" value="Unassembled WGS sequence"/>
</dbReference>
<keyword evidence="1" id="KW-0812">Transmembrane</keyword>
<dbReference type="AlphaFoldDB" id="A0A3R9KJW8"/>
<feature type="transmembrane region" description="Helical" evidence="1">
    <location>
        <begin position="12"/>
        <end position="30"/>
    </location>
</feature>
<proteinExistence type="predicted"/>
<accession>A0A3R9KJW8</accession>
<gene>
    <name evidence="2" type="ORF">D8792_07960</name>
</gene>
<organism evidence="2 3">
    <name type="scientific">Streptococcus cristatus</name>
    <dbReference type="NCBI Taxonomy" id="45634"/>
    <lineage>
        <taxon>Bacteria</taxon>
        <taxon>Bacillati</taxon>
        <taxon>Bacillota</taxon>
        <taxon>Bacilli</taxon>
        <taxon>Lactobacillales</taxon>
        <taxon>Streptococcaceae</taxon>
        <taxon>Streptococcus</taxon>
    </lineage>
</organism>
<keyword evidence="1" id="KW-1133">Transmembrane helix</keyword>
<reference evidence="2 3" key="1">
    <citation type="submission" date="2018-11" db="EMBL/GenBank/DDBJ databases">
        <title>Species Designations Belie Phenotypic and Genotypic Heterogeneity in Oral Streptococci.</title>
        <authorList>
            <person name="Velsko I."/>
        </authorList>
    </citation>
    <scope>NUCLEOTIDE SEQUENCE [LARGE SCALE GENOMIC DNA]</scope>
    <source>
        <strain evidence="2 3">A52</strain>
    </source>
</reference>
<evidence type="ECO:0000256" key="1">
    <source>
        <dbReference type="SAM" id="Phobius"/>
    </source>
</evidence>